<keyword evidence="5 8" id="KW-0808">Transferase</keyword>
<dbReference type="InterPro" id="IPR037022">
    <property type="entry name" value="Formyl_trans_C_sf"/>
</dbReference>
<gene>
    <name evidence="8" type="primary">fmt</name>
    <name evidence="11" type="ORF">A2519_13955</name>
</gene>
<keyword evidence="6 8" id="KW-0648">Protein biosynthesis</keyword>
<evidence type="ECO:0000256" key="5">
    <source>
        <dbReference type="ARBA" id="ARBA00022679"/>
    </source>
</evidence>
<dbReference type="Proteomes" id="UP000179243">
    <property type="component" value="Unassembled WGS sequence"/>
</dbReference>
<reference evidence="11 12" key="1">
    <citation type="journal article" date="2016" name="Nat. Commun.">
        <title>Thousands of microbial genomes shed light on interconnected biogeochemical processes in an aquifer system.</title>
        <authorList>
            <person name="Anantharaman K."/>
            <person name="Brown C.T."/>
            <person name="Hug L.A."/>
            <person name="Sharon I."/>
            <person name="Castelle C.J."/>
            <person name="Probst A.J."/>
            <person name="Thomas B.C."/>
            <person name="Singh A."/>
            <person name="Wilkins M.J."/>
            <person name="Karaoz U."/>
            <person name="Brodie E.L."/>
            <person name="Williams K.H."/>
            <person name="Hubbard S.S."/>
            <person name="Banfield J.F."/>
        </authorList>
    </citation>
    <scope>NUCLEOTIDE SEQUENCE [LARGE SCALE GENOMIC DNA]</scope>
</reference>
<dbReference type="PANTHER" id="PTHR11138">
    <property type="entry name" value="METHIONYL-TRNA FORMYLTRANSFERASE"/>
    <property type="match status" value="1"/>
</dbReference>
<evidence type="ECO:0000313" key="11">
    <source>
        <dbReference type="EMBL" id="OGK07228.1"/>
    </source>
</evidence>
<evidence type="ECO:0000256" key="4">
    <source>
        <dbReference type="ARBA" id="ARBA00016014"/>
    </source>
</evidence>
<dbReference type="CDD" id="cd08704">
    <property type="entry name" value="Met_tRNA_FMT_C"/>
    <property type="match status" value="1"/>
</dbReference>
<dbReference type="CDD" id="cd08646">
    <property type="entry name" value="FMT_core_Met-tRNA-FMT_N"/>
    <property type="match status" value="1"/>
</dbReference>
<sequence length="311" mass="33412">MDRLRIVFMGTPGFAKPSLRALCDSSHDVVAVVTNPDAPKGRGQKTGVSPVKQFALERGLALIQPMSLAAHEFHGQLAALHADLFVVVAFRILPMHVVALPRLGSINVHASLLPRYRGAAPIQWAIINGETRTGITVFFLDRVVDGGEIIRQVPVDIGADETAGELSLRLQEIGAQALVDSVDGIAAGSMRRAEQDGSAACKAPKIGKDDCRIDFTRSAREIYNFIRGFTPAPGAWTTLNGKRIMVAKAACFQGASGTPGAIVAVKENGIDVATGEGVIRIIRLKPENRQEMAVEDFVNGYRIQENHRFGG</sequence>
<dbReference type="Pfam" id="PF00551">
    <property type="entry name" value="Formyl_trans_N"/>
    <property type="match status" value="1"/>
</dbReference>
<dbReference type="SUPFAM" id="SSF50486">
    <property type="entry name" value="FMT C-terminal domain-like"/>
    <property type="match status" value="1"/>
</dbReference>
<accession>A0A1F7FKS2</accession>
<dbReference type="InterPro" id="IPR036477">
    <property type="entry name" value="Formyl_transf_N_sf"/>
</dbReference>
<evidence type="ECO:0000259" key="9">
    <source>
        <dbReference type="Pfam" id="PF00551"/>
    </source>
</evidence>
<dbReference type="Gene3D" id="3.10.25.10">
    <property type="entry name" value="Formyl transferase, C-terminal domain"/>
    <property type="match status" value="1"/>
</dbReference>
<dbReference type="AlphaFoldDB" id="A0A1F7FKS2"/>
<dbReference type="EMBL" id="MFYX01000011">
    <property type="protein sequence ID" value="OGK07228.1"/>
    <property type="molecule type" value="Genomic_DNA"/>
</dbReference>
<dbReference type="PANTHER" id="PTHR11138:SF5">
    <property type="entry name" value="METHIONYL-TRNA FORMYLTRANSFERASE, MITOCHONDRIAL"/>
    <property type="match status" value="1"/>
</dbReference>
<proteinExistence type="inferred from homology"/>
<dbReference type="InterPro" id="IPR011034">
    <property type="entry name" value="Formyl_transferase-like_C_sf"/>
</dbReference>
<dbReference type="EC" id="2.1.2.9" evidence="3 8"/>
<evidence type="ECO:0000256" key="8">
    <source>
        <dbReference type="HAMAP-Rule" id="MF_00182"/>
    </source>
</evidence>
<dbReference type="InterPro" id="IPR005793">
    <property type="entry name" value="Formyl_trans_C"/>
</dbReference>
<protein>
    <recommendedName>
        <fullName evidence="4 8">Methionyl-tRNA formyltransferase</fullName>
        <ecNumber evidence="3 8">2.1.2.9</ecNumber>
    </recommendedName>
</protein>
<name>A0A1F7FKS2_UNCRA</name>
<dbReference type="InterPro" id="IPR044135">
    <property type="entry name" value="Met-tRNA-FMT_C"/>
</dbReference>
<evidence type="ECO:0000256" key="6">
    <source>
        <dbReference type="ARBA" id="ARBA00022917"/>
    </source>
</evidence>
<comment type="similarity">
    <text evidence="2 8">Belongs to the Fmt family.</text>
</comment>
<dbReference type="NCBIfam" id="TIGR00460">
    <property type="entry name" value="fmt"/>
    <property type="match status" value="1"/>
</dbReference>
<comment type="catalytic activity">
    <reaction evidence="7 8">
        <text>L-methionyl-tRNA(fMet) + (6R)-10-formyltetrahydrofolate = N-formyl-L-methionyl-tRNA(fMet) + (6S)-5,6,7,8-tetrahydrofolate + H(+)</text>
        <dbReference type="Rhea" id="RHEA:24380"/>
        <dbReference type="Rhea" id="RHEA-COMP:9952"/>
        <dbReference type="Rhea" id="RHEA-COMP:9953"/>
        <dbReference type="ChEBI" id="CHEBI:15378"/>
        <dbReference type="ChEBI" id="CHEBI:57453"/>
        <dbReference type="ChEBI" id="CHEBI:78530"/>
        <dbReference type="ChEBI" id="CHEBI:78844"/>
        <dbReference type="ChEBI" id="CHEBI:195366"/>
        <dbReference type="EC" id="2.1.2.9"/>
    </reaction>
</comment>
<dbReference type="GO" id="GO:0004479">
    <property type="term" value="F:methionyl-tRNA formyltransferase activity"/>
    <property type="evidence" value="ECO:0007669"/>
    <property type="project" value="UniProtKB-UniRule"/>
</dbReference>
<dbReference type="InterPro" id="IPR002376">
    <property type="entry name" value="Formyl_transf_N"/>
</dbReference>
<dbReference type="Pfam" id="PF02911">
    <property type="entry name" value="Formyl_trans_C"/>
    <property type="match status" value="1"/>
</dbReference>
<feature type="domain" description="Formyl transferase C-terminal" evidence="10">
    <location>
        <begin position="205"/>
        <end position="302"/>
    </location>
</feature>
<dbReference type="HAMAP" id="MF_00182">
    <property type="entry name" value="Formyl_trans"/>
    <property type="match status" value="1"/>
</dbReference>
<dbReference type="GO" id="GO:0005829">
    <property type="term" value="C:cytosol"/>
    <property type="evidence" value="ECO:0007669"/>
    <property type="project" value="TreeGrafter"/>
</dbReference>
<organism evidence="11 12">
    <name type="scientific">Candidatus Raymondbacteria bacterium RIFOXYD12_FULL_49_13</name>
    <dbReference type="NCBI Taxonomy" id="1817890"/>
    <lineage>
        <taxon>Bacteria</taxon>
        <taxon>Raymondiibacteriota</taxon>
    </lineage>
</organism>
<comment type="caution">
    <text evidence="11">The sequence shown here is derived from an EMBL/GenBank/DDBJ whole genome shotgun (WGS) entry which is preliminary data.</text>
</comment>
<evidence type="ECO:0000313" key="12">
    <source>
        <dbReference type="Proteomes" id="UP000179243"/>
    </source>
</evidence>
<comment type="function">
    <text evidence="1 8">Attaches a formyl group to the free amino group of methionyl-tRNA(fMet). The formyl group appears to play a dual role in the initiator identity of N-formylmethionyl-tRNA by promoting its recognition by IF2 and preventing the misappropriation of this tRNA by the elongation apparatus.</text>
</comment>
<evidence type="ECO:0000256" key="2">
    <source>
        <dbReference type="ARBA" id="ARBA00010699"/>
    </source>
</evidence>
<evidence type="ECO:0000259" key="10">
    <source>
        <dbReference type="Pfam" id="PF02911"/>
    </source>
</evidence>
<dbReference type="SUPFAM" id="SSF53328">
    <property type="entry name" value="Formyltransferase"/>
    <property type="match status" value="1"/>
</dbReference>
<evidence type="ECO:0000256" key="3">
    <source>
        <dbReference type="ARBA" id="ARBA00012261"/>
    </source>
</evidence>
<dbReference type="InterPro" id="IPR041711">
    <property type="entry name" value="Met-tRNA-FMT_N"/>
</dbReference>
<feature type="binding site" evidence="8">
    <location>
        <begin position="111"/>
        <end position="114"/>
    </location>
    <ligand>
        <name>(6S)-5,6,7,8-tetrahydrofolate</name>
        <dbReference type="ChEBI" id="CHEBI:57453"/>
    </ligand>
</feature>
<evidence type="ECO:0000256" key="1">
    <source>
        <dbReference type="ARBA" id="ARBA00002606"/>
    </source>
</evidence>
<evidence type="ECO:0000256" key="7">
    <source>
        <dbReference type="ARBA" id="ARBA00048558"/>
    </source>
</evidence>
<feature type="domain" description="Formyl transferase N-terminal" evidence="9">
    <location>
        <begin position="5"/>
        <end position="181"/>
    </location>
</feature>
<dbReference type="InterPro" id="IPR005794">
    <property type="entry name" value="Fmt"/>
</dbReference>
<dbReference type="Gene3D" id="3.40.50.170">
    <property type="entry name" value="Formyl transferase, N-terminal domain"/>
    <property type="match status" value="1"/>
</dbReference>